<evidence type="ECO:0000313" key="2">
    <source>
        <dbReference type="Proteomes" id="UP001432146"/>
    </source>
</evidence>
<comment type="caution">
    <text evidence="1">The sequence shown here is derived from an EMBL/GenBank/DDBJ whole genome shotgun (WGS) entry which is preliminary data.</text>
</comment>
<reference evidence="1 2" key="1">
    <citation type="submission" date="2024-05" db="EMBL/GenBank/DDBJ databases">
        <title>The nuclear and mitochondrial genome assemblies of Tetragonisca angustula (Apidae: Meliponini), a tiny yet remarkable pollinator in the Neotropics.</title>
        <authorList>
            <person name="Ferrari R."/>
            <person name="Ricardo P.C."/>
            <person name="Dias F.C."/>
            <person name="Araujo N.S."/>
            <person name="Soares D.O."/>
            <person name="Zhou Q.-S."/>
            <person name="Zhu C.-D."/>
            <person name="Coutinho L."/>
            <person name="Airas M.C."/>
            <person name="Batista T.M."/>
        </authorList>
    </citation>
    <scope>NUCLEOTIDE SEQUENCE [LARGE SCALE GENOMIC DNA]</scope>
    <source>
        <strain evidence="1">ASF017062</strain>
        <tissue evidence="1">Abdomen</tissue>
    </source>
</reference>
<dbReference type="AlphaFoldDB" id="A0AAW0ZSB9"/>
<dbReference type="EMBL" id="JAWNGG020000127">
    <property type="protein sequence ID" value="KAK9300422.1"/>
    <property type="molecule type" value="Genomic_DNA"/>
</dbReference>
<dbReference type="Proteomes" id="UP001432146">
    <property type="component" value="Unassembled WGS sequence"/>
</dbReference>
<evidence type="ECO:0000313" key="1">
    <source>
        <dbReference type="EMBL" id="KAK9300422.1"/>
    </source>
</evidence>
<gene>
    <name evidence="1" type="ORF">QLX08_006945</name>
</gene>
<accession>A0AAW0ZSB9</accession>
<name>A0AAW0ZSB9_9HYME</name>
<evidence type="ECO:0008006" key="3">
    <source>
        <dbReference type="Google" id="ProtNLM"/>
    </source>
</evidence>
<organism evidence="1 2">
    <name type="scientific">Tetragonisca angustula</name>
    <dbReference type="NCBI Taxonomy" id="166442"/>
    <lineage>
        <taxon>Eukaryota</taxon>
        <taxon>Metazoa</taxon>
        <taxon>Ecdysozoa</taxon>
        <taxon>Arthropoda</taxon>
        <taxon>Hexapoda</taxon>
        <taxon>Insecta</taxon>
        <taxon>Pterygota</taxon>
        <taxon>Neoptera</taxon>
        <taxon>Endopterygota</taxon>
        <taxon>Hymenoptera</taxon>
        <taxon>Apocrita</taxon>
        <taxon>Aculeata</taxon>
        <taxon>Apoidea</taxon>
        <taxon>Anthophila</taxon>
        <taxon>Apidae</taxon>
        <taxon>Tetragonisca</taxon>
    </lineage>
</organism>
<keyword evidence="2" id="KW-1185">Reference proteome</keyword>
<sequence length="294" mass="34006">MSVLYECIICHQSNATVVDLHNHHIEHHSLKELSQTIINLQGFKILNNTKFTEKKYLQPINVGDNNNNENICNHVFIEPESKYKYKNKVTSSPRKFTHDNCSINCSQFIAWERELYQRKEINDEDFFNITESLCWDLSKSRKKRRGRKKKHITGTKETDLLKRNLLTRNQIDEIIGVKNEPAEQVKIEPCQIATTSFWNHTDSVTNTTNNTNTNKEFFSSKIKTEIKDTNKTEVVTSVKVVNTDTDNSVVTYYSSCNNSPWNSIISVSGDEQEMSADEKNVYPQSVEIDIANFL</sequence>
<protein>
    <recommendedName>
        <fullName evidence="3">C2H2-type domain-containing protein</fullName>
    </recommendedName>
</protein>
<proteinExistence type="predicted"/>